<evidence type="ECO:0000313" key="7">
    <source>
        <dbReference type="EMBL" id="MBB5696163.1"/>
    </source>
</evidence>
<dbReference type="Pfam" id="PF13660">
    <property type="entry name" value="DUF4147"/>
    <property type="match status" value="1"/>
</dbReference>
<evidence type="ECO:0000256" key="2">
    <source>
        <dbReference type="ARBA" id="ARBA00022741"/>
    </source>
</evidence>
<name>A0A840YME1_9PROT</name>
<dbReference type="GO" id="GO:0008887">
    <property type="term" value="F:glycerate kinase activity"/>
    <property type="evidence" value="ECO:0007669"/>
    <property type="project" value="InterPro"/>
</dbReference>
<evidence type="ECO:0000256" key="3">
    <source>
        <dbReference type="ARBA" id="ARBA00022777"/>
    </source>
</evidence>
<keyword evidence="3 7" id="KW-0418">Kinase</keyword>
<proteinExistence type="predicted"/>
<keyword evidence="4" id="KW-0067">ATP-binding</keyword>
<keyword evidence="1" id="KW-0808">Transferase</keyword>
<evidence type="ECO:0000259" key="6">
    <source>
        <dbReference type="Pfam" id="PF13660"/>
    </source>
</evidence>
<dbReference type="Gene3D" id="3.40.1480.10">
    <property type="entry name" value="MOFRL domain"/>
    <property type="match status" value="1"/>
</dbReference>
<dbReference type="InterPro" id="IPR007835">
    <property type="entry name" value="MOFRL"/>
</dbReference>
<organism evidence="7 8">
    <name type="scientific">Muricoccus pecuniae</name>
    <dbReference type="NCBI Taxonomy" id="693023"/>
    <lineage>
        <taxon>Bacteria</taxon>
        <taxon>Pseudomonadati</taxon>
        <taxon>Pseudomonadota</taxon>
        <taxon>Alphaproteobacteria</taxon>
        <taxon>Acetobacterales</taxon>
        <taxon>Roseomonadaceae</taxon>
        <taxon>Muricoccus</taxon>
    </lineage>
</organism>
<accession>A0A840YME1</accession>
<dbReference type="FunFam" id="3.40.50.10180:FF:000001">
    <property type="entry name" value="Glycerate kinase"/>
    <property type="match status" value="1"/>
</dbReference>
<dbReference type="InterPro" id="IPR025286">
    <property type="entry name" value="MOFRL_assoc_dom"/>
</dbReference>
<dbReference type="InterPro" id="IPR037035">
    <property type="entry name" value="GK-like_C_sf"/>
</dbReference>
<dbReference type="Gene3D" id="3.40.50.10180">
    <property type="entry name" value="Glycerate kinase, MOFRL-like N-terminal domain"/>
    <property type="match status" value="1"/>
</dbReference>
<dbReference type="PANTHER" id="PTHR12227">
    <property type="entry name" value="GLYCERATE KINASE"/>
    <property type="match status" value="1"/>
</dbReference>
<comment type="caution">
    <text evidence="7">The sequence shown here is derived from an EMBL/GenBank/DDBJ whole genome shotgun (WGS) entry which is preliminary data.</text>
</comment>
<keyword evidence="2" id="KW-0547">Nucleotide-binding</keyword>
<feature type="domain" description="MOFRL" evidence="5">
    <location>
        <begin position="314"/>
        <end position="419"/>
    </location>
</feature>
<keyword evidence="8" id="KW-1185">Reference proteome</keyword>
<dbReference type="InterPro" id="IPR039760">
    <property type="entry name" value="MOFRL_protein"/>
</dbReference>
<sequence>MTNWDDTRARAALQRMFEAAVRSADPHTILKDHLPEVPTGRVVVVGAGKSAAVMAAALEEAWPAVPMQGLVVTRYGHAVQTARIEVIEASHPVPDAAGERAAARILDSVQGLTTDDLVIALISGGGSALMPLAAEGLTLADKQAVNRALLACGATINEMNIVRRHLSAIKGGRLAAAAHPARVVTLAISDVPGDDPAAIASGPTVPDPSSFHDARAIVARYSIDLPAPVRAHLDAAEDESPKPGDPRLARAEYRMIATPLMALQAAAREAEALGLTPLILGDALEGEACEAGTLLAGIARSVAAHGQPLRAPAVLLSGGETTVTLGGAQGAGGRNGETLLGLAVSLAGHPGIWALMADTDGIDGSESNAGAVVAPNTLASSRGAGIDPIAALMAHRSHDVFQAVGDLVVTGPTLTNVNDFRAVIVGDLAGPA</sequence>
<evidence type="ECO:0000256" key="1">
    <source>
        <dbReference type="ARBA" id="ARBA00022679"/>
    </source>
</evidence>
<gene>
    <name evidence="7" type="ORF">FHS87_004233</name>
</gene>
<dbReference type="PANTHER" id="PTHR12227:SF0">
    <property type="entry name" value="GLYCERATE KINASE"/>
    <property type="match status" value="1"/>
</dbReference>
<dbReference type="Pfam" id="PF05161">
    <property type="entry name" value="MOFRL"/>
    <property type="match status" value="1"/>
</dbReference>
<evidence type="ECO:0000259" key="5">
    <source>
        <dbReference type="Pfam" id="PF05161"/>
    </source>
</evidence>
<dbReference type="Proteomes" id="UP000580654">
    <property type="component" value="Unassembled WGS sequence"/>
</dbReference>
<dbReference type="GO" id="GO:0005524">
    <property type="term" value="F:ATP binding"/>
    <property type="evidence" value="ECO:0007669"/>
    <property type="project" value="UniProtKB-KW"/>
</dbReference>
<dbReference type="AlphaFoldDB" id="A0A840YME1"/>
<dbReference type="SUPFAM" id="SSF82544">
    <property type="entry name" value="GckA/TtuD-like"/>
    <property type="match status" value="1"/>
</dbReference>
<evidence type="ECO:0000256" key="4">
    <source>
        <dbReference type="ARBA" id="ARBA00022840"/>
    </source>
</evidence>
<dbReference type="EMBL" id="JACIJD010000031">
    <property type="protein sequence ID" value="MBB5696163.1"/>
    <property type="molecule type" value="Genomic_DNA"/>
</dbReference>
<feature type="domain" description="MOFRL-associated" evidence="6">
    <location>
        <begin position="13"/>
        <end position="233"/>
    </location>
</feature>
<dbReference type="InterPro" id="IPR038614">
    <property type="entry name" value="GK_N_sf"/>
</dbReference>
<protein>
    <submittedName>
        <fullName evidence="7">Glycerate-2-kinase</fullName>
    </submittedName>
</protein>
<evidence type="ECO:0000313" key="8">
    <source>
        <dbReference type="Proteomes" id="UP000580654"/>
    </source>
</evidence>
<reference evidence="7 8" key="1">
    <citation type="submission" date="2020-08" db="EMBL/GenBank/DDBJ databases">
        <title>Genomic Encyclopedia of Type Strains, Phase IV (KMG-IV): sequencing the most valuable type-strain genomes for metagenomic binning, comparative biology and taxonomic classification.</title>
        <authorList>
            <person name="Goeker M."/>
        </authorList>
    </citation>
    <scope>NUCLEOTIDE SEQUENCE [LARGE SCALE GENOMIC DNA]</scope>
    <source>
        <strain evidence="7 8">DSM 25622</strain>
    </source>
</reference>
<dbReference type="GO" id="GO:0005737">
    <property type="term" value="C:cytoplasm"/>
    <property type="evidence" value="ECO:0007669"/>
    <property type="project" value="TreeGrafter"/>
</dbReference>